<organism evidence="2">
    <name type="scientific">uncultured bacterium contig00104</name>
    <dbReference type="NCBI Taxonomy" id="1181571"/>
    <lineage>
        <taxon>Bacteria</taxon>
        <taxon>environmental samples</taxon>
    </lineage>
</organism>
<dbReference type="AlphaFoldDB" id="A0A806K2T0"/>
<evidence type="ECO:0000259" key="1">
    <source>
        <dbReference type="Pfam" id="PF18929"/>
    </source>
</evidence>
<dbReference type="EMBL" id="JQ844296">
    <property type="protein sequence ID" value="AGS54398.1"/>
    <property type="molecule type" value="Genomic_DNA"/>
</dbReference>
<reference evidence="2" key="1">
    <citation type="submission" date="2012-03" db="EMBL/GenBank/DDBJ databases">
        <title>Functional metagenomics reveals considerable lignocellulase gene clusters in the gut microbiome of a wood-feeding higher termite.</title>
        <authorList>
            <person name="Liu N."/>
        </authorList>
    </citation>
    <scope>NUCLEOTIDE SEQUENCE</scope>
</reference>
<accession>A0A806K2T0</accession>
<dbReference type="Pfam" id="PF18929">
    <property type="entry name" value="DUF5678"/>
    <property type="match status" value="1"/>
</dbReference>
<name>A0A806K2T0_9BACT</name>
<sequence length="76" mass="8910">MMQDEIKFYSQNRSKLNRAYRGKYILIYGKRVVGHFASPKEAYKAACKNYPNEDVLIKECSKKTFQPVVYNPMVVL</sequence>
<feature type="domain" description="DUF5678" evidence="1">
    <location>
        <begin position="16"/>
        <end position="57"/>
    </location>
</feature>
<proteinExistence type="predicted"/>
<evidence type="ECO:0000313" key="2">
    <source>
        <dbReference type="EMBL" id="AGS54398.1"/>
    </source>
</evidence>
<protein>
    <recommendedName>
        <fullName evidence="1">DUF5678 domain-containing protein</fullName>
    </recommendedName>
</protein>
<dbReference type="InterPro" id="IPR043734">
    <property type="entry name" value="DUF5678"/>
</dbReference>